<keyword evidence="2" id="KW-0804">Transcription</keyword>
<keyword evidence="5" id="KW-1185">Reference proteome</keyword>
<dbReference type="KEGG" id="arf:AR1Y2_2511"/>
<dbReference type="PIRSF" id="PIRSF016838">
    <property type="entry name" value="PafC"/>
    <property type="match status" value="1"/>
</dbReference>
<evidence type="ECO:0000256" key="2">
    <source>
        <dbReference type="ARBA" id="ARBA00023163"/>
    </source>
</evidence>
<dbReference type="InterPro" id="IPR028349">
    <property type="entry name" value="PafC-like"/>
</dbReference>
<proteinExistence type="predicted"/>
<dbReference type="OrthoDB" id="9815009at2"/>
<dbReference type="InterPro" id="IPR036390">
    <property type="entry name" value="WH_DNA-bd_sf"/>
</dbReference>
<dbReference type="Pfam" id="PF13280">
    <property type="entry name" value="WYL"/>
    <property type="match status" value="1"/>
</dbReference>
<evidence type="ECO:0000256" key="1">
    <source>
        <dbReference type="ARBA" id="ARBA00023015"/>
    </source>
</evidence>
<dbReference type="AlphaFoldDB" id="A0A4P8IGM0"/>
<evidence type="ECO:0000313" key="4">
    <source>
        <dbReference type="EMBL" id="QCP35965.1"/>
    </source>
</evidence>
<gene>
    <name evidence="4" type="ORF">AR1Y2_2511</name>
</gene>
<organism evidence="4 5">
    <name type="scientific">Anaerostipes rhamnosivorans</name>
    <dbReference type="NCBI Taxonomy" id="1229621"/>
    <lineage>
        <taxon>Bacteria</taxon>
        <taxon>Bacillati</taxon>
        <taxon>Bacillota</taxon>
        <taxon>Clostridia</taxon>
        <taxon>Lachnospirales</taxon>
        <taxon>Lachnospiraceae</taxon>
        <taxon>Anaerostipes</taxon>
    </lineage>
</organism>
<dbReference type="Gene3D" id="1.10.10.10">
    <property type="entry name" value="Winged helix-like DNA-binding domain superfamily/Winged helix DNA-binding domain"/>
    <property type="match status" value="1"/>
</dbReference>
<dbReference type="Proteomes" id="UP000298653">
    <property type="component" value="Chromosome"/>
</dbReference>
<sequence>MTSTRLFEIIYILLEKKKVTAPELAERFEVSVRTIYRDIDALSSAGIPVYCTRGKGGGIGLLEDFVMDKSALTEQEQNQILLSLQCMAVTEHMDAQKLLSRLSSLFQKDDENWVYVDFSRWNAQGEKELFEQLKQAVLNQEVVSFDYYNAKGEHSRRAAEPMQLYFRGMDWYLIAYCKKHKEMRTFKLKRLKNLEVTKEHFKRRDIRQIKTMPELEEHNDLTVSVRVDGSLGFRVYDEFEPEWIKVQDGAFYISFPCSGQEWLYGWLLSFGPGLEVLEPEEIRQGMIDRLELMAGQYQNFPV</sequence>
<dbReference type="EMBL" id="CP040058">
    <property type="protein sequence ID" value="QCP35965.1"/>
    <property type="molecule type" value="Genomic_DNA"/>
</dbReference>
<dbReference type="RefSeq" id="WP_137329260.1">
    <property type="nucleotide sequence ID" value="NZ_CP040058.1"/>
</dbReference>
<dbReference type="InterPro" id="IPR001034">
    <property type="entry name" value="DeoR_HTH"/>
</dbReference>
<dbReference type="InterPro" id="IPR036388">
    <property type="entry name" value="WH-like_DNA-bd_sf"/>
</dbReference>
<reference evidence="4 5" key="1">
    <citation type="submission" date="2019-05" db="EMBL/GenBank/DDBJ databases">
        <title>Complete genome sequencing of Anaerostipes rhamnosivorans.</title>
        <authorList>
            <person name="Bui T.P.N."/>
            <person name="de Vos W.M."/>
        </authorList>
    </citation>
    <scope>NUCLEOTIDE SEQUENCE [LARGE SCALE GENOMIC DNA]</scope>
    <source>
        <strain evidence="4 5">1y2</strain>
    </source>
</reference>
<dbReference type="PROSITE" id="PS51000">
    <property type="entry name" value="HTH_DEOR_2"/>
    <property type="match status" value="1"/>
</dbReference>
<evidence type="ECO:0000259" key="3">
    <source>
        <dbReference type="PROSITE" id="PS51000"/>
    </source>
</evidence>
<dbReference type="PROSITE" id="PS52050">
    <property type="entry name" value="WYL"/>
    <property type="match status" value="1"/>
</dbReference>
<dbReference type="InterPro" id="IPR026881">
    <property type="entry name" value="WYL_dom"/>
</dbReference>
<dbReference type="SUPFAM" id="SSF46785">
    <property type="entry name" value="Winged helix' DNA-binding domain"/>
    <property type="match status" value="1"/>
</dbReference>
<evidence type="ECO:0000313" key="5">
    <source>
        <dbReference type="Proteomes" id="UP000298653"/>
    </source>
</evidence>
<dbReference type="Pfam" id="PF25583">
    <property type="entry name" value="WCX"/>
    <property type="match status" value="1"/>
</dbReference>
<feature type="domain" description="HTH deoR-type" evidence="3">
    <location>
        <begin position="2"/>
        <end position="60"/>
    </location>
</feature>
<dbReference type="GO" id="GO:0003700">
    <property type="term" value="F:DNA-binding transcription factor activity"/>
    <property type="evidence" value="ECO:0007669"/>
    <property type="project" value="InterPro"/>
</dbReference>
<protein>
    <submittedName>
        <fullName evidence="4">Transcriptional regulator, DeoR family</fullName>
    </submittedName>
</protein>
<dbReference type="InterPro" id="IPR057727">
    <property type="entry name" value="WCX_dom"/>
</dbReference>
<dbReference type="InterPro" id="IPR051534">
    <property type="entry name" value="CBASS_pafABC_assoc_protein"/>
</dbReference>
<dbReference type="InterPro" id="IPR013196">
    <property type="entry name" value="HTH_11"/>
</dbReference>
<keyword evidence="1" id="KW-0805">Transcription regulation</keyword>
<dbReference type="Pfam" id="PF08279">
    <property type="entry name" value="HTH_11"/>
    <property type="match status" value="1"/>
</dbReference>
<dbReference type="PANTHER" id="PTHR34580:SF1">
    <property type="entry name" value="PROTEIN PAFC"/>
    <property type="match status" value="1"/>
</dbReference>
<dbReference type="PANTHER" id="PTHR34580">
    <property type="match status" value="1"/>
</dbReference>
<name>A0A4P8IGM0_9FIRM</name>
<accession>A0A4P8IGM0</accession>